<dbReference type="InterPro" id="IPR003646">
    <property type="entry name" value="SH3-like_bac-type"/>
</dbReference>
<dbReference type="KEGG" id="wcp:H9Q76_04700"/>
<name>A0A7G9FPV5_9FIRM</name>
<dbReference type="PROSITE" id="PS51781">
    <property type="entry name" value="SH3B"/>
    <property type="match status" value="1"/>
</dbReference>
<keyword evidence="1" id="KW-0812">Transmembrane</keyword>
<protein>
    <recommendedName>
        <fullName evidence="2">SH3b domain-containing protein</fullName>
    </recommendedName>
</protein>
<evidence type="ECO:0000256" key="1">
    <source>
        <dbReference type="SAM" id="Phobius"/>
    </source>
</evidence>
<dbReference type="Proteomes" id="UP000515819">
    <property type="component" value="Chromosome"/>
</dbReference>
<evidence type="ECO:0000313" key="3">
    <source>
        <dbReference type="EMBL" id="QNM00587.1"/>
    </source>
</evidence>
<dbReference type="EMBL" id="CP060632">
    <property type="protein sequence ID" value="QNM00587.1"/>
    <property type="molecule type" value="Genomic_DNA"/>
</dbReference>
<keyword evidence="1" id="KW-0472">Membrane</keyword>
<keyword evidence="4" id="KW-1185">Reference proteome</keyword>
<gene>
    <name evidence="3" type="ORF">H9Q76_04700</name>
</gene>
<evidence type="ECO:0000313" key="4">
    <source>
        <dbReference type="Proteomes" id="UP000515819"/>
    </source>
</evidence>
<proteinExistence type="predicted"/>
<reference evidence="3 4" key="1">
    <citation type="submission" date="2020-08" db="EMBL/GenBank/DDBJ databases">
        <authorList>
            <person name="Liu C."/>
            <person name="Sun Q."/>
        </authorList>
    </citation>
    <scope>NUCLEOTIDE SEQUENCE [LARGE SCALE GENOMIC DNA]</scope>
    <source>
        <strain evidence="3 4">NSJ-4</strain>
    </source>
</reference>
<keyword evidence="1" id="KW-1133">Transmembrane helix</keyword>
<organism evidence="3 4">
    <name type="scientific">Wujia chipingensis</name>
    <dbReference type="NCBI Taxonomy" id="2763670"/>
    <lineage>
        <taxon>Bacteria</taxon>
        <taxon>Bacillati</taxon>
        <taxon>Bacillota</taxon>
        <taxon>Clostridia</taxon>
        <taxon>Lachnospirales</taxon>
        <taxon>Lachnospiraceae</taxon>
        <taxon>Wujia</taxon>
    </lineage>
</organism>
<accession>A0A7G9FPV5</accession>
<feature type="domain" description="SH3b" evidence="2">
    <location>
        <begin position="202"/>
        <end position="268"/>
    </location>
</feature>
<sequence length="280" mass="32300">MDEINYTYFNALEKLGTNVDVLLPLLRSLETVKNEYAVESVVKGFSQNVAIINNMFYDRENGNEDLVAKSCLNILQKVFRVNIVYMSDIAINNIISTLSKFNFIDNWNLVPNVSLKPHEDIKEKDEKFNVNNVIKEIKGKSPDEIKKCIWSFLWKKVPCLTAMFIIGTLFLAGVAVYTGVKQIADVCKSCYEKIIVNKEGKEDTYIVNTESAKLYYEPSSHAAVVATLLYDDQVYKTEDVKNWIKIEYETSDGKLISGWIAKRNLMTYRTYQFHQEELYK</sequence>
<feature type="transmembrane region" description="Helical" evidence="1">
    <location>
        <begin position="157"/>
        <end position="180"/>
    </location>
</feature>
<dbReference type="Gene3D" id="2.30.30.40">
    <property type="entry name" value="SH3 Domains"/>
    <property type="match status" value="1"/>
</dbReference>
<dbReference type="AlphaFoldDB" id="A0A7G9FPV5"/>
<dbReference type="RefSeq" id="WP_249321745.1">
    <property type="nucleotide sequence ID" value="NZ_CP060632.1"/>
</dbReference>
<evidence type="ECO:0000259" key="2">
    <source>
        <dbReference type="PROSITE" id="PS51781"/>
    </source>
</evidence>